<keyword evidence="4" id="KW-1185">Reference proteome</keyword>
<comment type="caution">
    <text evidence="3">The sequence shown here is derived from an EMBL/GenBank/DDBJ whole genome shotgun (WGS) entry which is preliminary data.</text>
</comment>
<dbReference type="Proteomes" id="UP000321513">
    <property type="component" value="Unassembled WGS sequence"/>
</dbReference>
<dbReference type="EMBL" id="BJYT01000009">
    <property type="protein sequence ID" value="GEO10174.1"/>
    <property type="molecule type" value="Genomic_DNA"/>
</dbReference>
<keyword evidence="1" id="KW-0732">Signal</keyword>
<evidence type="ECO:0000259" key="2">
    <source>
        <dbReference type="Pfam" id="PF00144"/>
    </source>
</evidence>
<dbReference type="InterPro" id="IPR001466">
    <property type="entry name" value="Beta-lactam-related"/>
</dbReference>
<dbReference type="Pfam" id="PF00144">
    <property type="entry name" value="Beta-lactamase"/>
    <property type="match status" value="1"/>
</dbReference>
<dbReference type="PANTHER" id="PTHR43283">
    <property type="entry name" value="BETA-LACTAMASE-RELATED"/>
    <property type="match status" value="1"/>
</dbReference>
<accession>A0A512BE11</accession>
<feature type="chain" id="PRO_5022129643" description="Beta-lactamase-related domain-containing protein" evidence="1">
    <location>
        <begin position="25"/>
        <end position="348"/>
    </location>
</feature>
<protein>
    <recommendedName>
        <fullName evidence="2">Beta-lactamase-related domain-containing protein</fullName>
    </recommendedName>
</protein>
<evidence type="ECO:0000256" key="1">
    <source>
        <dbReference type="SAM" id="SignalP"/>
    </source>
</evidence>
<name>A0A512BE11_9BACT</name>
<reference evidence="3 4" key="1">
    <citation type="submission" date="2019-07" db="EMBL/GenBank/DDBJ databases">
        <title>Whole genome shotgun sequence of Segetibacter aerophilus NBRC 106135.</title>
        <authorList>
            <person name="Hosoyama A."/>
            <person name="Uohara A."/>
            <person name="Ohji S."/>
            <person name="Ichikawa N."/>
        </authorList>
    </citation>
    <scope>NUCLEOTIDE SEQUENCE [LARGE SCALE GENOMIC DNA]</scope>
    <source>
        <strain evidence="3 4">NBRC 106135</strain>
    </source>
</reference>
<evidence type="ECO:0000313" key="3">
    <source>
        <dbReference type="EMBL" id="GEO10174.1"/>
    </source>
</evidence>
<dbReference type="SUPFAM" id="SSF56601">
    <property type="entry name" value="beta-lactamase/transpeptidase-like"/>
    <property type="match status" value="1"/>
</dbReference>
<dbReference type="Gene3D" id="3.40.710.10">
    <property type="entry name" value="DD-peptidase/beta-lactamase superfamily"/>
    <property type="match status" value="1"/>
</dbReference>
<dbReference type="InterPro" id="IPR012338">
    <property type="entry name" value="Beta-lactam/transpept-like"/>
</dbReference>
<organism evidence="3 4">
    <name type="scientific">Segetibacter aerophilus</name>
    <dbReference type="NCBI Taxonomy" id="670293"/>
    <lineage>
        <taxon>Bacteria</taxon>
        <taxon>Pseudomonadati</taxon>
        <taxon>Bacteroidota</taxon>
        <taxon>Chitinophagia</taxon>
        <taxon>Chitinophagales</taxon>
        <taxon>Chitinophagaceae</taxon>
        <taxon>Segetibacter</taxon>
    </lineage>
</organism>
<sequence>MLMKTLIKTSIVALFILSYHTTFSQIDTTSISEKLLRSREKLGKDIAFVLYKNGKIAYKKEIGKLNIKTPVPIGASSQWLTTALVLTFVQEGKLSLDDKVSTYLPIFTKYYKSYITIRQCLTHYTGIQSEQGIAKLLQKNKFHTLEEEVNEFASRRDIQTNAGTEFRYSNVGFNIAARVLEVISKRTFDRLIQDRIIRPLAMKNTTFSNENYNDALNPATGGKSSAADFTNFLAMLLNKGTFNNKQILTEASVALMHTLTTEASQVKYAPAPVAGLNYALGEWILETNAQQKASSVAVPSLQGTWPMLDLCRGYACVIFTNELSGEQSRNLYMDIKATIDDVVGGNCQ</sequence>
<proteinExistence type="predicted"/>
<feature type="signal peptide" evidence="1">
    <location>
        <begin position="1"/>
        <end position="24"/>
    </location>
</feature>
<gene>
    <name evidence="3" type="ORF">SAE01_26700</name>
</gene>
<dbReference type="InterPro" id="IPR050789">
    <property type="entry name" value="Diverse_Enzym_Activities"/>
</dbReference>
<feature type="domain" description="Beta-lactamase-related" evidence="2">
    <location>
        <begin position="46"/>
        <end position="329"/>
    </location>
</feature>
<dbReference type="PANTHER" id="PTHR43283:SF3">
    <property type="entry name" value="BETA-LACTAMASE FAMILY PROTEIN (AFU_ORTHOLOGUE AFUA_5G07500)"/>
    <property type="match status" value="1"/>
</dbReference>
<evidence type="ECO:0000313" key="4">
    <source>
        <dbReference type="Proteomes" id="UP000321513"/>
    </source>
</evidence>
<dbReference type="AlphaFoldDB" id="A0A512BE11"/>
<dbReference type="OrthoDB" id="2247630at2"/>